<evidence type="ECO:0000256" key="1">
    <source>
        <dbReference type="ARBA" id="ARBA00001947"/>
    </source>
</evidence>
<dbReference type="PATRIC" id="fig|458.5.peg.2423"/>
<dbReference type="NCBIfam" id="TIGR02822">
    <property type="entry name" value="adh_fam_2"/>
    <property type="match status" value="1"/>
</dbReference>
<dbReference type="Gene3D" id="3.90.180.10">
    <property type="entry name" value="Medium-chain alcohol dehydrogenases, catalytic domain"/>
    <property type="match status" value="1"/>
</dbReference>
<dbReference type="PANTHER" id="PTHR42940:SF8">
    <property type="entry name" value="VACUOLAR PROTEIN SORTING-ASSOCIATED PROTEIN 11"/>
    <property type="match status" value="1"/>
</dbReference>
<evidence type="ECO:0000259" key="7">
    <source>
        <dbReference type="SMART" id="SM00829"/>
    </source>
</evidence>
<name>A0A0W0XLR3_9GAMM</name>
<dbReference type="AlphaFoldDB" id="A0A0W0XLR3"/>
<dbReference type="GO" id="GO:0004022">
    <property type="term" value="F:alcohol dehydrogenase (NAD+) activity"/>
    <property type="evidence" value="ECO:0007669"/>
    <property type="project" value="UniProtKB-EC"/>
</dbReference>
<proteinExistence type="inferred from homology"/>
<evidence type="ECO:0000256" key="2">
    <source>
        <dbReference type="ARBA" id="ARBA00008072"/>
    </source>
</evidence>
<comment type="caution">
    <text evidence="8">The sequence shown here is derived from an EMBL/GenBank/DDBJ whole genome shotgun (WGS) entry which is preliminary data.</text>
</comment>
<protein>
    <recommendedName>
        <fullName evidence="3">alcohol dehydrogenase</fullName>
        <ecNumber evidence="3">1.1.1.1</ecNumber>
    </recommendedName>
</protein>
<feature type="domain" description="Enoyl reductase (ER)" evidence="7">
    <location>
        <begin position="10"/>
        <end position="327"/>
    </location>
</feature>
<dbReference type="InterPro" id="IPR020843">
    <property type="entry name" value="ER"/>
</dbReference>
<keyword evidence="9" id="KW-1185">Reference proteome</keyword>
<evidence type="ECO:0000256" key="3">
    <source>
        <dbReference type="ARBA" id="ARBA00013190"/>
    </source>
</evidence>
<evidence type="ECO:0000256" key="6">
    <source>
        <dbReference type="ARBA" id="ARBA00023002"/>
    </source>
</evidence>
<dbReference type="EC" id="1.1.1.1" evidence="3"/>
<evidence type="ECO:0000313" key="8">
    <source>
        <dbReference type="EMBL" id="KTD45527.1"/>
    </source>
</evidence>
<dbReference type="InterPro" id="IPR011032">
    <property type="entry name" value="GroES-like_sf"/>
</dbReference>
<evidence type="ECO:0000256" key="4">
    <source>
        <dbReference type="ARBA" id="ARBA00022723"/>
    </source>
</evidence>
<evidence type="ECO:0000256" key="5">
    <source>
        <dbReference type="ARBA" id="ARBA00022833"/>
    </source>
</evidence>
<comment type="cofactor">
    <cofactor evidence="1">
        <name>Zn(2+)</name>
        <dbReference type="ChEBI" id="CHEBI:29105"/>
    </cofactor>
</comment>
<dbReference type="PANTHER" id="PTHR42940">
    <property type="entry name" value="ALCOHOL DEHYDROGENASE 1-RELATED"/>
    <property type="match status" value="1"/>
</dbReference>
<sequence>MKMHAMVMERSNEKLIYTQIERPEPGARQILIKVTACGLCRTDLHVVDGELKYPKLPLVPGHQIVGVIEALGEEVHSFAVGQRVGVPWLGGSCGVCQFCLTGRENLCDEAQFTGYQIDGGFAEYCVANHRFCFPIPDGYSDVQAAPLFCAGLIGYRALLKTMEAKHLGLYGFGSAAHILTQVACKQGRQVYAFTSPGDTQAQEFACQLGATWAGDADQSPPHPLDAAIIFAPVGALVPSALKNTIKGGIVVCAGIHMSDIPGFPYELLWGERTLCSVANLTRKDGEEFLSLAPAIPVKTETHTYPLNKVNEALDDLRQGRFTGSAVIMINKAAAIQ</sequence>
<dbReference type="GO" id="GO:0046872">
    <property type="term" value="F:metal ion binding"/>
    <property type="evidence" value="ECO:0007669"/>
    <property type="project" value="UniProtKB-KW"/>
</dbReference>
<accession>A0A0W0XLR3</accession>
<dbReference type="Pfam" id="PF08240">
    <property type="entry name" value="ADH_N"/>
    <property type="match status" value="1"/>
</dbReference>
<dbReference type="Proteomes" id="UP000054608">
    <property type="component" value="Unassembled WGS sequence"/>
</dbReference>
<dbReference type="CDD" id="cd08298">
    <property type="entry name" value="CAD2"/>
    <property type="match status" value="1"/>
</dbReference>
<gene>
    <name evidence="8" type="ORF">Lrub_2324</name>
</gene>
<dbReference type="InterPro" id="IPR013154">
    <property type="entry name" value="ADH-like_N"/>
</dbReference>
<reference evidence="8 9" key="1">
    <citation type="submission" date="2015-11" db="EMBL/GenBank/DDBJ databases">
        <title>Genomic analysis of 38 Legionella species identifies large and diverse effector repertoires.</title>
        <authorList>
            <person name="Burstein D."/>
            <person name="Amaro F."/>
            <person name="Zusman T."/>
            <person name="Lifshitz Z."/>
            <person name="Cohen O."/>
            <person name="Gilbert J.A."/>
            <person name="Pupko T."/>
            <person name="Shuman H.A."/>
            <person name="Segal G."/>
        </authorList>
    </citation>
    <scope>NUCLEOTIDE SEQUENCE [LARGE SCALE GENOMIC DNA]</scope>
    <source>
        <strain evidence="8 9">WA-270A-C2</strain>
    </source>
</reference>
<dbReference type="SUPFAM" id="SSF50129">
    <property type="entry name" value="GroES-like"/>
    <property type="match status" value="1"/>
</dbReference>
<dbReference type="SUPFAM" id="SSF51735">
    <property type="entry name" value="NAD(P)-binding Rossmann-fold domains"/>
    <property type="match status" value="1"/>
</dbReference>
<keyword evidence="5" id="KW-0862">Zinc</keyword>
<dbReference type="EMBL" id="LNYT01000022">
    <property type="protein sequence ID" value="KTD45527.1"/>
    <property type="molecule type" value="Genomic_DNA"/>
</dbReference>
<dbReference type="InterPro" id="IPR036291">
    <property type="entry name" value="NAD(P)-bd_dom_sf"/>
</dbReference>
<dbReference type="GO" id="GO:0005737">
    <property type="term" value="C:cytoplasm"/>
    <property type="evidence" value="ECO:0007669"/>
    <property type="project" value="TreeGrafter"/>
</dbReference>
<dbReference type="SMART" id="SM00829">
    <property type="entry name" value="PKS_ER"/>
    <property type="match status" value="1"/>
</dbReference>
<dbReference type="STRING" id="458.Lrub_2324"/>
<evidence type="ECO:0000313" key="9">
    <source>
        <dbReference type="Proteomes" id="UP000054608"/>
    </source>
</evidence>
<dbReference type="InterPro" id="IPR014187">
    <property type="entry name" value="ADH_Zn_typ-2"/>
</dbReference>
<dbReference type="Gene3D" id="3.40.50.720">
    <property type="entry name" value="NAD(P)-binding Rossmann-like Domain"/>
    <property type="match status" value="1"/>
</dbReference>
<keyword evidence="6 8" id="KW-0560">Oxidoreductase</keyword>
<comment type="similarity">
    <text evidence="2">Belongs to the zinc-containing alcohol dehydrogenase family.</text>
</comment>
<keyword evidence="4" id="KW-0479">Metal-binding</keyword>
<organism evidence="8 9">
    <name type="scientific">Legionella rubrilucens</name>
    <dbReference type="NCBI Taxonomy" id="458"/>
    <lineage>
        <taxon>Bacteria</taxon>
        <taxon>Pseudomonadati</taxon>
        <taxon>Pseudomonadota</taxon>
        <taxon>Gammaproteobacteria</taxon>
        <taxon>Legionellales</taxon>
        <taxon>Legionellaceae</taxon>
        <taxon>Legionella</taxon>
    </lineage>
</organism>